<dbReference type="OrthoDB" id="190895at2"/>
<accession>A0A640UQ13</accession>
<evidence type="ECO:0000313" key="1">
    <source>
        <dbReference type="EMBL" id="GFE37560.1"/>
    </source>
</evidence>
<dbReference type="AlphaFoldDB" id="A0A640UQ13"/>
<comment type="caution">
    <text evidence="1">The sequence shown here is derived from an EMBL/GenBank/DDBJ whole genome shotgun (WGS) entry which is preliminary data.</text>
</comment>
<protein>
    <submittedName>
        <fullName evidence="1">Uncharacterized protein</fullName>
    </submittedName>
</protein>
<dbReference type="Proteomes" id="UP000431826">
    <property type="component" value="Unassembled WGS sequence"/>
</dbReference>
<keyword evidence="2" id="KW-1185">Reference proteome</keyword>
<dbReference type="GeneID" id="96283366"/>
<organism evidence="1 2">
    <name type="scientific">Streptomyces tubercidicus</name>
    <dbReference type="NCBI Taxonomy" id="47759"/>
    <lineage>
        <taxon>Bacteria</taxon>
        <taxon>Bacillati</taxon>
        <taxon>Actinomycetota</taxon>
        <taxon>Actinomycetes</taxon>
        <taxon>Kitasatosporales</taxon>
        <taxon>Streptomycetaceae</taxon>
        <taxon>Streptomyces</taxon>
    </lineage>
</organism>
<reference evidence="1 2" key="1">
    <citation type="submission" date="2019-12" db="EMBL/GenBank/DDBJ databases">
        <title>Whole genome shotgun sequence of Streptomyces tubercidicus NBRC 13090.</title>
        <authorList>
            <person name="Ichikawa N."/>
            <person name="Kimura A."/>
            <person name="Kitahashi Y."/>
            <person name="Komaki H."/>
            <person name="Tamura T."/>
        </authorList>
    </citation>
    <scope>NUCLEOTIDE SEQUENCE [LARGE SCALE GENOMIC DNA]</scope>
    <source>
        <strain evidence="1 2">NBRC 13090</strain>
    </source>
</reference>
<sequence length="199" mass="22712">MWQVRKSIRKYREDPEWHHYRKRESRHWVDMFGRPGYPFGVLGNHATHVLEGQVRSYATTLFHLAAVHRGGRYVTDVNYYSVAVLSLPKSLPDTAVSVEALVRSLHTDPFPPRAGSPVRLPPGRHPRMVKCSVDPAFAELVITEQVGRMTADAKMGWRLHQNQMIGWLKERRPHEKVVGLAEVMADVVAEFPDSVWTGP</sequence>
<evidence type="ECO:0000313" key="2">
    <source>
        <dbReference type="Proteomes" id="UP000431826"/>
    </source>
</evidence>
<dbReference type="RefSeq" id="WP_159743598.1">
    <property type="nucleotide sequence ID" value="NZ_BLIR01000001.1"/>
</dbReference>
<dbReference type="EMBL" id="BLIR01000001">
    <property type="protein sequence ID" value="GFE37560.1"/>
    <property type="molecule type" value="Genomic_DNA"/>
</dbReference>
<proteinExistence type="predicted"/>
<gene>
    <name evidence="1" type="ORF">Stube_22330</name>
</gene>
<name>A0A640UQ13_9ACTN</name>